<name>A0A2T0RLQ0_9RHOB</name>
<feature type="transmembrane region" description="Helical" evidence="11">
    <location>
        <begin position="47"/>
        <end position="68"/>
    </location>
</feature>
<dbReference type="Pfam" id="PF02653">
    <property type="entry name" value="BPD_transp_2"/>
    <property type="match status" value="1"/>
</dbReference>
<comment type="caution">
    <text evidence="12">The sequence shown here is derived from an EMBL/GenBank/DDBJ whole genome shotgun (WGS) entry which is preliminary data.</text>
</comment>
<dbReference type="EMBL" id="PVTD01000007">
    <property type="protein sequence ID" value="PRY22114.1"/>
    <property type="molecule type" value="Genomic_DNA"/>
</dbReference>
<feature type="transmembrane region" description="Helical" evidence="11">
    <location>
        <begin position="141"/>
        <end position="159"/>
    </location>
</feature>
<dbReference type="Proteomes" id="UP000239480">
    <property type="component" value="Unassembled WGS sequence"/>
</dbReference>
<dbReference type="InterPro" id="IPR001851">
    <property type="entry name" value="ABC_transp_permease"/>
</dbReference>
<gene>
    <name evidence="12" type="ORF">CLV78_10738</name>
</gene>
<feature type="transmembrane region" description="Helical" evidence="11">
    <location>
        <begin position="309"/>
        <end position="334"/>
    </location>
</feature>
<organism evidence="12 13">
    <name type="scientific">Aliiruegeria haliotis</name>
    <dbReference type="NCBI Taxonomy" id="1280846"/>
    <lineage>
        <taxon>Bacteria</taxon>
        <taxon>Pseudomonadati</taxon>
        <taxon>Pseudomonadota</taxon>
        <taxon>Alphaproteobacteria</taxon>
        <taxon>Rhodobacterales</taxon>
        <taxon>Roseobacteraceae</taxon>
        <taxon>Aliiruegeria</taxon>
    </lineage>
</organism>
<evidence type="ECO:0000313" key="12">
    <source>
        <dbReference type="EMBL" id="PRY22114.1"/>
    </source>
</evidence>
<reference evidence="12 13" key="1">
    <citation type="submission" date="2018-03" db="EMBL/GenBank/DDBJ databases">
        <title>Genomic Encyclopedia of Archaeal and Bacterial Type Strains, Phase II (KMG-II): from individual species to whole genera.</title>
        <authorList>
            <person name="Goeker M."/>
        </authorList>
    </citation>
    <scope>NUCLEOTIDE SEQUENCE [LARGE SCALE GENOMIC DNA]</scope>
    <source>
        <strain evidence="12 13">DSM 29328</strain>
    </source>
</reference>
<evidence type="ECO:0000256" key="10">
    <source>
        <dbReference type="ARBA" id="ARBA00039382"/>
    </source>
</evidence>
<keyword evidence="5" id="KW-0997">Cell inner membrane</keyword>
<dbReference type="PANTHER" id="PTHR32196">
    <property type="entry name" value="ABC TRANSPORTER PERMEASE PROTEIN YPHD-RELATED-RELATED"/>
    <property type="match status" value="1"/>
</dbReference>
<evidence type="ECO:0000256" key="5">
    <source>
        <dbReference type="ARBA" id="ARBA00022519"/>
    </source>
</evidence>
<dbReference type="RefSeq" id="WP_106205851.1">
    <property type="nucleotide sequence ID" value="NZ_PVTD01000007.1"/>
</dbReference>
<dbReference type="GO" id="GO:0022857">
    <property type="term" value="F:transmembrane transporter activity"/>
    <property type="evidence" value="ECO:0007669"/>
    <property type="project" value="InterPro"/>
</dbReference>
<evidence type="ECO:0000256" key="4">
    <source>
        <dbReference type="ARBA" id="ARBA00022475"/>
    </source>
</evidence>
<comment type="function">
    <text evidence="9">Part of the ABC transporter complex LsrABCD involved in autoinducer 2 (AI-2) import. Probably responsible for the translocation of the substrate across the membrane.</text>
</comment>
<keyword evidence="4" id="KW-1003">Cell membrane</keyword>
<evidence type="ECO:0000256" key="3">
    <source>
        <dbReference type="ARBA" id="ARBA00022448"/>
    </source>
</evidence>
<evidence type="ECO:0000256" key="2">
    <source>
        <dbReference type="ARBA" id="ARBA00011262"/>
    </source>
</evidence>
<dbReference type="PANTHER" id="PTHR32196:SF29">
    <property type="entry name" value="AUTOINDUCER 2 IMPORT SYSTEM PERMEASE PROTEIN LSRC"/>
    <property type="match status" value="1"/>
</dbReference>
<sequence>MVSDTTVPPRKQGYRVLIARLLSEPAFTVIGLLVVYTLAVTAAVPGFLGAGTLSAIFISLLPLLIAVIGQSFVMIVAGIDLSVTATMGLTSVIAGSVMTANGGYLADSALAVPVGIFCFLFFGALVGLFNGLCVAFIRMPPFIVTLATMMFVSGAAVLYSSWHTTSVSIGGLPSGFTRIGYGTIGPIAFALILTVLVVVAADFGLRRTTWGRWLFAIGNNPTAALISGVPVRAVQVSAYTLCGTCAGLSAMIYSARLETGTPVLSQNLLLDIIGSAVIGGVSLFGGRGSVLAAFLGVLLLTVIDKGMQFIGLTLFVVLSVKGAIILLAAVLDALRLRYAEGKS</sequence>
<dbReference type="GO" id="GO:0005886">
    <property type="term" value="C:plasma membrane"/>
    <property type="evidence" value="ECO:0007669"/>
    <property type="project" value="UniProtKB-SubCell"/>
</dbReference>
<feature type="transmembrane region" description="Helical" evidence="11">
    <location>
        <begin position="276"/>
        <end position="303"/>
    </location>
</feature>
<evidence type="ECO:0000256" key="9">
    <source>
        <dbReference type="ARBA" id="ARBA00025439"/>
    </source>
</evidence>
<feature type="transmembrane region" description="Helical" evidence="11">
    <location>
        <begin position="21"/>
        <end position="41"/>
    </location>
</feature>
<evidence type="ECO:0000256" key="8">
    <source>
        <dbReference type="ARBA" id="ARBA00023136"/>
    </source>
</evidence>
<dbReference type="OrthoDB" id="6384190at2"/>
<accession>A0A2T0RLQ0</accession>
<keyword evidence="3" id="KW-0813">Transport</keyword>
<keyword evidence="7 11" id="KW-1133">Transmembrane helix</keyword>
<proteinExistence type="predicted"/>
<evidence type="ECO:0000256" key="7">
    <source>
        <dbReference type="ARBA" id="ARBA00022989"/>
    </source>
</evidence>
<feature type="transmembrane region" description="Helical" evidence="11">
    <location>
        <begin position="179"/>
        <end position="201"/>
    </location>
</feature>
<dbReference type="CDD" id="cd06579">
    <property type="entry name" value="TM_PBP1_transp_AraH_like"/>
    <property type="match status" value="1"/>
</dbReference>
<feature type="transmembrane region" description="Helical" evidence="11">
    <location>
        <begin position="110"/>
        <end position="129"/>
    </location>
</feature>
<evidence type="ECO:0000256" key="11">
    <source>
        <dbReference type="SAM" id="Phobius"/>
    </source>
</evidence>
<keyword evidence="8 11" id="KW-0472">Membrane</keyword>
<keyword evidence="13" id="KW-1185">Reference proteome</keyword>
<comment type="subunit">
    <text evidence="2">The complex is composed of two ATP-binding proteins (LsrA), two transmembrane proteins (LsrC and LsrD) and a solute-binding protein (LsrB).</text>
</comment>
<comment type="subcellular location">
    <subcellularLocation>
        <location evidence="1">Cell membrane</location>
        <topology evidence="1">Multi-pass membrane protein</topology>
    </subcellularLocation>
</comment>
<feature type="transmembrane region" description="Helical" evidence="11">
    <location>
        <begin position="75"/>
        <end position="98"/>
    </location>
</feature>
<evidence type="ECO:0000256" key="6">
    <source>
        <dbReference type="ARBA" id="ARBA00022692"/>
    </source>
</evidence>
<evidence type="ECO:0000313" key="13">
    <source>
        <dbReference type="Proteomes" id="UP000239480"/>
    </source>
</evidence>
<dbReference type="AlphaFoldDB" id="A0A2T0RLQ0"/>
<protein>
    <recommendedName>
        <fullName evidence="10">Autoinducer 2 import system permease protein LsrC</fullName>
    </recommendedName>
</protein>
<evidence type="ECO:0000256" key="1">
    <source>
        <dbReference type="ARBA" id="ARBA00004651"/>
    </source>
</evidence>
<keyword evidence="6 11" id="KW-0812">Transmembrane</keyword>